<dbReference type="Proteomes" id="UP001246473">
    <property type="component" value="Unassembled WGS sequence"/>
</dbReference>
<dbReference type="GO" id="GO:0006493">
    <property type="term" value="P:protein O-linked glycosylation"/>
    <property type="evidence" value="ECO:0007669"/>
    <property type="project" value="InterPro"/>
</dbReference>
<dbReference type="EMBL" id="JANSLM010000001">
    <property type="protein sequence ID" value="MDT8836419.1"/>
    <property type="molecule type" value="Genomic_DNA"/>
</dbReference>
<dbReference type="PANTHER" id="PTHR44366">
    <property type="entry name" value="UDP-N-ACETYLGLUCOSAMINE--PEPTIDE N-ACETYLGLUCOSAMINYLTRANSFERASE 110 KDA SUBUNIT"/>
    <property type="match status" value="1"/>
</dbReference>
<dbReference type="PROSITE" id="PS50005">
    <property type="entry name" value="TPR"/>
    <property type="match status" value="8"/>
</dbReference>
<dbReference type="InterPro" id="IPR019734">
    <property type="entry name" value="TPR_rpt"/>
</dbReference>
<sequence length="675" mass="74506">MRQPSHPEDTPAISSSADRLSGPGRLVAAAVAAHRAGRLDEAEPLYRQALALDPRHAEALHYFGVLHHQRGLHAAAAALLEHALVMDPTDAACWSNRGLVAAALGNHHEATRFYRNALQLQPDFADAHNNLGVALQAQNAFDEAIQAYHDALALDTSLADAYLNLGSVLARLERHDEALACYERALALAPFSADAYFNAGNAQMAKGDSAAAIACFRRAAELRPGFANAHINLGSAMCRLGHYADAEQQYRQAVALKPNAANLVCLGASLGAQGRLDEEEVFYRGALELDPDYAHAHTSLGVLARNLGVWDDAERHLRRAIALMPDNFPARAHLGMVLLAAGRYEEAWPYFDDRQVHLTHADSRHNSIRPQLPLPQWKGEPPDTAKRDNATAPRSARLLVIHEQGLGDSLQFARYLPLALVRFAQVGYICPRPLRRLYEESFCTRWPGLVLLDPLRPELDNWDWYCPLMSLPMAFGTRLDNIPAPATYLHADSARAAAWQARLAQLPNPGLPRVAVVWAGGHSGMAEDKVRSMTSAQMAPLLALSHVRWISLQKTDDVSKRADTASQARLTDWTDEIADFADTAALIENLDLVISVDTSTAHLAAAMGKPVWLLNRFAGCWRWLRDRNDSPWYPTIRIFSQAQRGNWDEVLVRVAAALQHEFPREFVHDGGRHAR</sequence>
<dbReference type="GO" id="GO:0097363">
    <property type="term" value="F:protein O-acetylglucosaminyltransferase activity"/>
    <property type="evidence" value="ECO:0007669"/>
    <property type="project" value="TreeGrafter"/>
</dbReference>
<dbReference type="PANTHER" id="PTHR44366:SF1">
    <property type="entry name" value="UDP-N-ACETYLGLUCOSAMINE--PEPTIDE N-ACETYLGLUCOSAMINYLTRANSFERASE 110 KDA SUBUNIT"/>
    <property type="match status" value="1"/>
</dbReference>
<dbReference type="Gene3D" id="1.25.40.10">
    <property type="entry name" value="Tetratricopeptide repeat domain"/>
    <property type="match status" value="5"/>
</dbReference>
<dbReference type="InterPro" id="IPR002201">
    <property type="entry name" value="Glyco_trans_9"/>
</dbReference>
<dbReference type="InterPro" id="IPR037919">
    <property type="entry name" value="OGT"/>
</dbReference>
<keyword evidence="2 3" id="KW-0802">TPR repeat</keyword>
<dbReference type="InterPro" id="IPR011990">
    <property type="entry name" value="TPR-like_helical_dom_sf"/>
</dbReference>
<dbReference type="Pfam" id="PF14559">
    <property type="entry name" value="TPR_19"/>
    <property type="match status" value="2"/>
</dbReference>
<dbReference type="SUPFAM" id="SSF48452">
    <property type="entry name" value="TPR-like"/>
    <property type="match status" value="2"/>
</dbReference>
<feature type="repeat" description="TPR" evidence="3">
    <location>
        <begin position="159"/>
        <end position="192"/>
    </location>
</feature>
<dbReference type="Pfam" id="PF01075">
    <property type="entry name" value="Glyco_transf_9"/>
    <property type="match status" value="1"/>
</dbReference>
<dbReference type="InterPro" id="IPR013105">
    <property type="entry name" value="TPR_2"/>
</dbReference>
<comment type="caution">
    <text evidence="5">The sequence shown here is derived from an EMBL/GenBank/DDBJ whole genome shotgun (WGS) entry which is preliminary data.</text>
</comment>
<evidence type="ECO:0000256" key="3">
    <source>
        <dbReference type="PROSITE-ProRule" id="PRU00339"/>
    </source>
</evidence>
<dbReference type="SUPFAM" id="SSF53756">
    <property type="entry name" value="UDP-Glycosyltransferase/glycogen phosphorylase"/>
    <property type="match status" value="1"/>
</dbReference>
<dbReference type="Gene3D" id="3.40.50.2000">
    <property type="entry name" value="Glycogen Phosphorylase B"/>
    <property type="match status" value="1"/>
</dbReference>
<evidence type="ECO:0000256" key="1">
    <source>
        <dbReference type="ARBA" id="ARBA00022737"/>
    </source>
</evidence>
<dbReference type="PROSITE" id="PS50293">
    <property type="entry name" value="TPR_REGION"/>
    <property type="match status" value="2"/>
</dbReference>
<evidence type="ECO:0000256" key="4">
    <source>
        <dbReference type="SAM" id="MobiDB-lite"/>
    </source>
</evidence>
<feature type="region of interest" description="Disordered" evidence="4">
    <location>
        <begin position="369"/>
        <end position="389"/>
    </location>
</feature>
<evidence type="ECO:0000313" key="5">
    <source>
        <dbReference type="EMBL" id="MDT8836419.1"/>
    </source>
</evidence>
<feature type="repeat" description="TPR" evidence="3">
    <location>
        <begin position="23"/>
        <end position="56"/>
    </location>
</feature>
<protein>
    <submittedName>
        <fullName evidence="5">Tetratricopeptide repeat protein</fullName>
    </submittedName>
</protein>
<evidence type="ECO:0000256" key="2">
    <source>
        <dbReference type="ARBA" id="ARBA00022803"/>
    </source>
</evidence>
<reference evidence="5" key="1">
    <citation type="submission" date="2022-08" db="EMBL/GenBank/DDBJ databases">
        <authorList>
            <person name="Kim S.-J."/>
        </authorList>
    </citation>
    <scope>NUCLEOTIDE SEQUENCE</scope>
    <source>
        <strain evidence="5">KJ</strain>
    </source>
</reference>
<keyword evidence="1" id="KW-0677">Repeat</keyword>
<dbReference type="Pfam" id="PF13424">
    <property type="entry name" value="TPR_12"/>
    <property type="match status" value="1"/>
</dbReference>
<name>A0AAP5Q6H0_9BURK</name>
<feature type="repeat" description="TPR" evidence="3">
    <location>
        <begin position="193"/>
        <end position="226"/>
    </location>
</feature>
<feature type="repeat" description="TPR" evidence="3">
    <location>
        <begin position="91"/>
        <end position="124"/>
    </location>
</feature>
<accession>A0AAP5Q6H0</accession>
<feature type="repeat" description="TPR" evidence="3">
    <location>
        <begin position="294"/>
        <end position="327"/>
    </location>
</feature>
<proteinExistence type="predicted"/>
<organism evidence="5 6">
    <name type="scientific">Paraburkholderia fungorum</name>
    <dbReference type="NCBI Taxonomy" id="134537"/>
    <lineage>
        <taxon>Bacteria</taxon>
        <taxon>Pseudomonadati</taxon>
        <taxon>Pseudomonadota</taxon>
        <taxon>Betaproteobacteria</taxon>
        <taxon>Burkholderiales</taxon>
        <taxon>Burkholderiaceae</taxon>
        <taxon>Paraburkholderia</taxon>
    </lineage>
</organism>
<feature type="region of interest" description="Disordered" evidence="4">
    <location>
        <begin position="1"/>
        <end position="20"/>
    </location>
</feature>
<dbReference type="AlphaFoldDB" id="A0AAP5Q6H0"/>
<feature type="repeat" description="TPR" evidence="3">
    <location>
        <begin position="57"/>
        <end position="90"/>
    </location>
</feature>
<dbReference type="SMART" id="SM00028">
    <property type="entry name" value="TPR"/>
    <property type="match status" value="9"/>
</dbReference>
<dbReference type="RefSeq" id="WP_106352568.1">
    <property type="nucleotide sequence ID" value="NZ_JANSLM010000001.1"/>
</dbReference>
<dbReference type="Pfam" id="PF07719">
    <property type="entry name" value="TPR_2"/>
    <property type="match status" value="1"/>
</dbReference>
<feature type="repeat" description="TPR" evidence="3">
    <location>
        <begin position="125"/>
        <end position="158"/>
    </location>
</feature>
<feature type="repeat" description="TPR" evidence="3">
    <location>
        <begin position="227"/>
        <end position="260"/>
    </location>
</feature>
<evidence type="ECO:0000313" key="6">
    <source>
        <dbReference type="Proteomes" id="UP001246473"/>
    </source>
</evidence>
<feature type="compositionally biased region" description="Basic and acidic residues" evidence="4">
    <location>
        <begin position="380"/>
        <end position="389"/>
    </location>
</feature>
<gene>
    <name evidence="5" type="ORF">ParKJ_03235</name>
</gene>
<dbReference type="Pfam" id="PF13414">
    <property type="entry name" value="TPR_11"/>
    <property type="match status" value="1"/>
</dbReference>